<keyword evidence="3" id="KW-1185">Reference proteome</keyword>
<dbReference type="Pfam" id="PF04296">
    <property type="entry name" value="YlxR"/>
    <property type="match status" value="1"/>
</dbReference>
<organism evidence="2 3">
    <name type="scientific">Parvularcula dongshanensis</name>
    <dbReference type="NCBI Taxonomy" id="1173995"/>
    <lineage>
        <taxon>Bacteria</taxon>
        <taxon>Pseudomonadati</taxon>
        <taxon>Pseudomonadota</taxon>
        <taxon>Alphaproteobacteria</taxon>
        <taxon>Parvularculales</taxon>
        <taxon>Parvularculaceae</taxon>
        <taxon>Parvularcula</taxon>
    </lineage>
</organism>
<protein>
    <recommendedName>
        <fullName evidence="1">YlxR domain-containing protein</fullName>
    </recommendedName>
</protein>
<sequence length="202" mass="21014">MEASIDKTRHNDRRCIATGEALPPGALALRFVRGPGGAVVPDLRGSLPGRGAWIGASRARLVGAARKKAFSRAFKAPTEVPAEPDAFADQVESLLRDQALRALGLARRAGVLHVGFEAVRERASKLSAYLTPLDASPDGVSKVKGRLAAAGQVPHIVLPVESDVLSGAIGELGAVHLGLARGGPASSALKAVRLWTAFHVES</sequence>
<dbReference type="Proteomes" id="UP000563524">
    <property type="component" value="Unassembled WGS sequence"/>
</dbReference>
<dbReference type="PANTHER" id="PTHR34215">
    <property type="entry name" value="BLL0784 PROTEIN"/>
    <property type="match status" value="1"/>
</dbReference>
<dbReference type="SUPFAM" id="SSF64376">
    <property type="entry name" value="YlxR-like"/>
    <property type="match status" value="1"/>
</dbReference>
<dbReference type="EMBL" id="JACHOB010000001">
    <property type="protein sequence ID" value="MBB4657992.1"/>
    <property type="molecule type" value="Genomic_DNA"/>
</dbReference>
<reference evidence="2 3" key="1">
    <citation type="submission" date="2020-08" db="EMBL/GenBank/DDBJ databases">
        <title>Genomic Encyclopedia of Type Strains, Phase IV (KMG-IV): sequencing the most valuable type-strain genomes for metagenomic binning, comparative biology and taxonomic classification.</title>
        <authorList>
            <person name="Goeker M."/>
        </authorList>
    </citation>
    <scope>NUCLEOTIDE SEQUENCE [LARGE SCALE GENOMIC DNA]</scope>
    <source>
        <strain evidence="2 3">DSM 102850</strain>
    </source>
</reference>
<feature type="domain" description="YlxR" evidence="1">
    <location>
        <begin position="13"/>
        <end position="90"/>
    </location>
</feature>
<dbReference type="InterPro" id="IPR007393">
    <property type="entry name" value="YlxR_dom"/>
</dbReference>
<dbReference type="InterPro" id="IPR029064">
    <property type="entry name" value="Ribosomal_eL30-like_sf"/>
</dbReference>
<dbReference type="RefSeq" id="WP_183815494.1">
    <property type="nucleotide sequence ID" value="NZ_JACHOB010000001.1"/>
</dbReference>
<evidence type="ECO:0000259" key="1">
    <source>
        <dbReference type="Pfam" id="PF04296"/>
    </source>
</evidence>
<evidence type="ECO:0000313" key="2">
    <source>
        <dbReference type="EMBL" id="MBB4657992.1"/>
    </source>
</evidence>
<dbReference type="Gene3D" id="3.30.1230.10">
    <property type="entry name" value="YlxR-like"/>
    <property type="match status" value="1"/>
</dbReference>
<evidence type="ECO:0000313" key="3">
    <source>
        <dbReference type="Proteomes" id="UP000563524"/>
    </source>
</evidence>
<dbReference type="PANTHER" id="PTHR34215:SF1">
    <property type="entry name" value="YLXR DOMAIN-CONTAINING PROTEIN"/>
    <property type="match status" value="1"/>
</dbReference>
<name>A0A840I1A6_9PROT</name>
<dbReference type="CDD" id="cd00279">
    <property type="entry name" value="YlxR"/>
    <property type="match status" value="1"/>
</dbReference>
<dbReference type="InterPro" id="IPR037465">
    <property type="entry name" value="YlxR"/>
</dbReference>
<proteinExistence type="predicted"/>
<dbReference type="InterPro" id="IPR035931">
    <property type="entry name" value="YlxR-like_sf"/>
</dbReference>
<dbReference type="Gene3D" id="3.30.1330.30">
    <property type="match status" value="1"/>
</dbReference>
<gene>
    <name evidence="2" type="ORF">GGQ59_000492</name>
</gene>
<comment type="caution">
    <text evidence="2">The sequence shown here is derived from an EMBL/GenBank/DDBJ whole genome shotgun (WGS) entry which is preliminary data.</text>
</comment>
<accession>A0A840I1A6</accession>
<dbReference type="AlphaFoldDB" id="A0A840I1A6"/>